<evidence type="ECO:0000256" key="1">
    <source>
        <dbReference type="ARBA" id="ARBA00038090"/>
    </source>
</evidence>
<feature type="compositionally biased region" description="Polar residues" evidence="2">
    <location>
        <begin position="151"/>
        <end position="167"/>
    </location>
</feature>
<sequence>MAATTQNDSELFADVLNLEEQYYTEGYSLGVADGSRAGRIEGRIFGLEKGFEKFAEMGRLTGRADVWTARLPGSKSNANVDGGKTGVLPLSASDRLKKHVAKLADLTDPETLSTENTEDGVADVDDALRDAKSKATLIAKIVGEEGKTADVANSTPGGSQEVQSSRGSKAKRTGEMEDFIGLPNVRSSK</sequence>
<reference evidence="4 5" key="1">
    <citation type="submission" date="2023-11" db="EMBL/GenBank/DDBJ databases">
        <title>An acidophilic fungus is an integral part of prey digestion in a carnivorous sundew plant.</title>
        <authorList>
            <person name="Tsai I.J."/>
        </authorList>
    </citation>
    <scope>NUCLEOTIDE SEQUENCE [LARGE SCALE GENOMIC DNA]</scope>
    <source>
        <strain evidence="4">169a</strain>
    </source>
</reference>
<proteinExistence type="inferred from homology"/>
<dbReference type="InterPro" id="IPR019191">
    <property type="entry name" value="Essential_protein_Yae1_N"/>
</dbReference>
<dbReference type="InterPro" id="IPR052436">
    <property type="entry name" value="LTO1_adapter"/>
</dbReference>
<dbReference type="Proteomes" id="UP001303373">
    <property type="component" value="Chromosome 2"/>
</dbReference>
<evidence type="ECO:0000256" key="2">
    <source>
        <dbReference type="SAM" id="MobiDB-lite"/>
    </source>
</evidence>
<dbReference type="PANTHER" id="PTHR28532">
    <property type="entry name" value="GEO13458P1"/>
    <property type="match status" value="1"/>
</dbReference>
<name>A0AAQ3LZ59_9PEZI</name>
<dbReference type="Pfam" id="PF09811">
    <property type="entry name" value="Yae1_N"/>
    <property type="match status" value="1"/>
</dbReference>
<organism evidence="4 5">
    <name type="scientific">Acrodontium crateriforme</name>
    <dbReference type="NCBI Taxonomy" id="150365"/>
    <lineage>
        <taxon>Eukaryota</taxon>
        <taxon>Fungi</taxon>
        <taxon>Dikarya</taxon>
        <taxon>Ascomycota</taxon>
        <taxon>Pezizomycotina</taxon>
        <taxon>Dothideomycetes</taxon>
        <taxon>Dothideomycetidae</taxon>
        <taxon>Mycosphaerellales</taxon>
        <taxon>Teratosphaeriaceae</taxon>
        <taxon>Acrodontium</taxon>
    </lineage>
</organism>
<evidence type="ECO:0000313" key="5">
    <source>
        <dbReference type="Proteomes" id="UP001303373"/>
    </source>
</evidence>
<comment type="similarity">
    <text evidence="1">Belongs to the LTO1 family.</text>
</comment>
<dbReference type="AlphaFoldDB" id="A0AAQ3LZ59"/>
<accession>A0AAQ3LZ59</accession>
<keyword evidence="5" id="KW-1185">Reference proteome</keyword>
<dbReference type="EMBL" id="CP138581">
    <property type="protein sequence ID" value="WPG98539.1"/>
    <property type="molecule type" value="Genomic_DNA"/>
</dbReference>
<evidence type="ECO:0000259" key="3">
    <source>
        <dbReference type="Pfam" id="PF09811"/>
    </source>
</evidence>
<gene>
    <name evidence="4" type="ORF">R9X50_00133100</name>
</gene>
<feature type="domain" description="Essential protein Yae1 N-terminal" evidence="3">
    <location>
        <begin position="26"/>
        <end position="64"/>
    </location>
</feature>
<evidence type="ECO:0000313" key="4">
    <source>
        <dbReference type="EMBL" id="WPG98539.1"/>
    </source>
</evidence>
<dbReference type="PANTHER" id="PTHR28532:SF1">
    <property type="entry name" value="ORAL CANCER OVEREXPRESSED 1"/>
    <property type="match status" value="1"/>
</dbReference>
<feature type="region of interest" description="Disordered" evidence="2">
    <location>
        <begin position="149"/>
        <end position="189"/>
    </location>
</feature>
<protein>
    <submittedName>
        <fullName evidence="4">Ribosome biosynthesis protein LTO1</fullName>
    </submittedName>
</protein>